<dbReference type="Proteomes" id="UP001153269">
    <property type="component" value="Unassembled WGS sequence"/>
</dbReference>
<reference evidence="2" key="1">
    <citation type="submission" date="2020-03" db="EMBL/GenBank/DDBJ databases">
        <authorList>
            <person name="Weist P."/>
        </authorList>
    </citation>
    <scope>NUCLEOTIDE SEQUENCE</scope>
</reference>
<protein>
    <submittedName>
        <fullName evidence="2">Uncharacterized protein</fullName>
    </submittedName>
</protein>
<proteinExistence type="predicted"/>
<gene>
    <name evidence="2" type="ORF">PLEPLA_LOCUS24795</name>
</gene>
<dbReference type="AlphaFoldDB" id="A0A9N7YST7"/>
<dbReference type="EMBL" id="CADEAL010001935">
    <property type="protein sequence ID" value="CAB1436762.1"/>
    <property type="molecule type" value="Genomic_DNA"/>
</dbReference>
<accession>A0A9N7YST7</accession>
<organism evidence="2 3">
    <name type="scientific">Pleuronectes platessa</name>
    <name type="common">European plaice</name>
    <dbReference type="NCBI Taxonomy" id="8262"/>
    <lineage>
        <taxon>Eukaryota</taxon>
        <taxon>Metazoa</taxon>
        <taxon>Chordata</taxon>
        <taxon>Craniata</taxon>
        <taxon>Vertebrata</taxon>
        <taxon>Euteleostomi</taxon>
        <taxon>Actinopterygii</taxon>
        <taxon>Neopterygii</taxon>
        <taxon>Teleostei</taxon>
        <taxon>Neoteleostei</taxon>
        <taxon>Acanthomorphata</taxon>
        <taxon>Carangaria</taxon>
        <taxon>Pleuronectiformes</taxon>
        <taxon>Pleuronectoidei</taxon>
        <taxon>Pleuronectidae</taxon>
        <taxon>Pleuronectes</taxon>
    </lineage>
</organism>
<name>A0A9N7YST7_PLEPL</name>
<keyword evidence="3" id="KW-1185">Reference proteome</keyword>
<evidence type="ECO:0000256" key="1">
    <source>
        <dbReference type="SAM" id="MobiDB-lite"/>
    </source>
</evidence>
<evidence type="ECO:0000313" key="3">
    <source>
        <dbReference type="Proteomes" id="UP001153269"/>
    </source>
</evidence>
<comment type="caution">
    <text evidence="2">The sequence shown here is derived from an EMBL/GenBank/DDBJ whole genome shotgun (WGS) entry which is preliminary data.</text>
</comment>
<evidence type="ECO:0000313" key="2">
    <source>
        <dbReference type="EMBL" id="CAB1436762.1"/>
    </source>
</evidence>
<feature type="compositionally biased region" description="Polar residues" evidence="1">
    <location>
        <begin position="40"/>
        <end position="50"/>
    </location>
</feature>
<feature type="region of interest" description="Disordered" evidence="1">
    <location>
        <begin position="32"/>
        <end position="51"/>
    </location>
</feature>
<sequence>MPKLTDELCQETSVRHSISTGCTLLNQQLMNGRSGPKNVSDASRSLNEQTDIPDEEWKSNNTTETLGLLDQTAAGFDGSSPCRTSLCHVGLRAVLDPERRQSELAGQHESVVFREKLPTQTGVILQLLSEFPPSLGEFPSRELSSAKRINTNNEWKQL</sequence>